<accession>A0A645BV03</accession>
<protein>
    <submittedName>
        <fullName evidence="1">Uncharacterized protein</fullName>
    </submittedName>
</protein>
<evidence type="ECO:0000313" key="1">
    <source>
        <dbReference type="EMBL" id="MPM69259.1"/>
    </source>
</evidence>
<dbReference type="EMBL" id="VSSQ01022750">
    <property type="protein sequence ID" value="MPM69259.1"/>
    <property type="molecule type" value="Genomic_DNA"/>
</dbReference>
<organism evidence="1">
    <name type="scientific">bioreactor metagenome</name>
    <dbReference type="NCBI Taxonomy" id="1076179"/>
    <lineage>
        <taxon>unclassified sequences</taxon>
        <taxon>metagenomes</taxon>
        <taxon>ecological metagenomes</taxon>
    </lineage>
</organism>
<name>A0A645BV03_9ZZZZ</name>
<proteinExistence type="predicted"/>
<sequence length="199" mass="22173">MEPAALAHKLGHVDFAYGHLTRERRALSEQNAVFRDQVMAGKDHIGCRFAFACVAVDIPAYESRALARYELAAEFVLADGFIACREVCNDECARDGVADARRVGYPQILADLGSEHEAFHRAVFKEKLCTERHALAKQGDMQRFSRSCCEVALFVKFVVIGKVGFRYEPQKFSAVHNGCTVVEHAAQRDRQADDGDHIA</sequence>
<gene>
    <name evidence="1" type="ORF">SDC9_116203</name>
</gene>
<dbReference type="AlphaFoldDB" id="A0A645BV03"/>
<comment type="caution">
    <text evidence="1">The sequence shown here is derived from an EMBL/GenBank/DDBJ whole genome shotgun (WGS) entry which is preliminary data.</text>
</comment>
<reference evidence="1" key="1">
    <citation type="submission" date="2019-08" db="EMBL/GenBank/DDBJ databases">
        <authorList>
            <person name="Kucharzyk K."/>
            <person name="Murdoch R.W."/>
            <person name="Higgins S."/>
            <person name="Loffler F."/>
        </authorList>
    </citation>
    <scope>NUCLEOTIDE SEQUENCE</scope>
</reference>